<proteinExistence type="predicted"/>
<feature type="chain" id="PRO_5009105262" description="Lysozyme inhibitor LprI N-terminal domain-containing protein" evidence="1">
    <location>
        <begin position="24"/>
        <end position="143"/>
    </location>
</feature>
<dbReference type="OrthoDB" id="9932504at2"/>
<evidence type="ECO:0008006" key="4">
    <source>
        <dbReference type="Google" id="ProtNLM"/>
    </source>
</evidence>
<feature type="signal peptide" evidence="1">
    <location>
        <begin position="1"/>
        <end position="23"/>
    </location>
</feature>
<dbReference type="Proteomes" id="UP000095228">
    <property type="component" value="Chromosome"/>
</dbReference>
<dbReference type="KEGG" id="obg:Verru16b_01491"/>
<keyword evidence="1" id="KW-0732">Signal</keyword>
<evidence type="ECO:0000313" key="2">
    <source>
        <dbReference type="EMBL" id="AOS44429.1"/>
    </source>
</evidence>
<dbReference type="STRING" id="1838286.Verru16b_01491"/>
<accession>A0A1D8AU65</accession>
<organism evidence="2 3">
    <name type="scientific">Lacunisphaera limnophila</name>
    <dbReference type="NCBI Taxonomy" id="1838286"/>
    <lineage>
        <taxon>Bacteria</taxon>
        <taxon>Pseudomonadati</taxon>
        <taxon>Verrucomicrobiota</taxon>
        <taxon>Opitutia</taxon>
        <taxon>Opitutales</taxon>
        <taxon>Opitutaceae</taxon>
        <taxon>Lacunisphaera</taxon>
    </lineage>
</organism>
<name>A0A1D8AU65_9BACT</name>
<dbReference type="RefSeq" id="WP_069961677.1">
    <property type="nucleotide sequence ID" value="NZ_CP016094.1"/>
</dbReference>
<evidence type="ECO:0000256" key="1">
    <source>
        <dbReference type="SAM" id="SignalP"/>
    </source>
</evidence>
<dbReference type="AlphaFoldDB" id="A0A1D8AU65"/>
<evidence type="ECO:0000313" key="3">
    <source>
        <dbReference type="Proteomes" id="UP000095228"/>
    </source>
</evidence>
<reference evidence="2 3" key="1">
    <citation type="submission" date="2016-06" db="EMBL/GenBank/DDBJ databases">
        <title>Three novel species with peptidoglycan cell walls form the new genus Lacunisphaera gen. nov. in the family Opitutaceae of the verrucomicrobial subdivision 4.</title>
        <authorList>
            <person name="Rast P."/>
            <person name="Gloeckner I."/>
            <person name="Jogler M."/>
            <person name="Boedeker C."/>
            <person name="Jeske O."/>
            <person name="Wiegand S."/>
            <person name="Reinhardt R."/>
            <person name="Schumann P."/>
            <person name="Rohde M."/>
            <person name="Spring S."/>
            <person name="Gloeckner F.O."/>
            <person name="Jogler C."/>
        </authorList>
    </citation>
    <scope>NUCLEOTIDE SEQUENCE [LARGE SCALE GENOMIC DNA]</scope>
    <source>
        <strain evidence="2 3">IG16b</strain>
    </source>
</reference>
<protein>
    <recommendedName>
        <fullName evidence="4">Lysozyme inhibitor LprI N-terminal domain-containing protein</fullName>
    </recommendedName>
</protein>
<gene>
    <name evidence="2" type="ORF">Verru16b_01491</name>
</gene>
<sequence>MKPTPSALLVCLLSLLTPVLVPGADKPPAPAAAPADLWTALKVCTYDNRAVLYAGLPGLADHVDAQIAALNAKRTTMGAKNISTQAWDFAMQELARSRIHLMSSSDDLINADRENWDQLKDQVGLAWVRTQDACGKVKASTTN</sequence>
<keyword evidence="3" id="KW-1185">Reference proteome</keyword>
<dbReference type="EMBL" id="CP016094">
    <property type="protein sequence ID" value="AOS44429.1"/>
    <property type="molecule type" value="Genomic_DNA"/>
</dbReference>